<keyword evidence="5" id="KW-1185">Reference proteome</keyword>
<evidence type="ECO:0000313" key="5">
    <source>
        <dbReference type="Proteomes" id="UP000570003"/>
    </source>
</evidence>
<dbReference type="InterPro" id="IPR013655">
    <property type="entry name" value="PAS_fold_3"/>
</dbReference>
<reference evidence="4 5" key="1">
    <citation type="submission" date="2020-04" db="EMBL/GenBank/DDBJ databases">
        <title>MicrobeNet Type strains.</title>
        <authorList>
            <person name="Nicholson A.C."/>
        </authorList>
    </citation>
    <scope>NUCLEOTIDE SEQUENCE [LARGE SCALE GENOMIC DNA]</scope>
    <source>
        <strain evidence="4 5">DSM 40738</strain>
    </source>
</reference>
<comment type="caution">
    <text evidence="4">The sequence shown here is derived from an EMBL/GenBank/DDBJ whole genome shotgun (WGS) entry which is preliminary data.</text>
</comment>
<dbReference type="EMBL" id="JAAXOU010000259">
    <property type="protein sequence ID" value="NKY15992.1"/>
    <property type="molecule type" value="Genomic_DNA"/>
</dbReference>
<dbReference type="GO" id="GO:0016791">
    <property type="term" value="F:phosphatase activity"/>
    <property type="evidence" value="ECO:0007669"/>
    <property type="project" value="TreeGrafter"/>
</dbReference>
<dbReference type="Pfam" id="PF07228">
    <property type="entry name" value="SpoIIE"/>
    <property type="match status" value="1"/>
</dbReference>
<evidence type="ECO:0000313" key="4">
    <source>
        <dbReference type="EMBL" id="NKY15992.1"/>
    </source>
</evidence>
<dbReference type="GO" id="GO:0003723">
    <property type="term" value="F:RNA binding"/>
    <property type="evidence" value="ECO:0007669"/>
    <property type="project" value="InterPro"/>
</dbReference>
<sequence length="616" mass="64707">MDEPRVPTDGDASDVVALARVVARLRARVEELEERLATAVLRERAQGALMAGEGLSALAAGAALARRAEERGRTVAEECWAVLDAARRRTAPAAPLPAVPVAARTAGPDADGVRAVFDGLTGPALLLTPLRSPVSGEVEDYRIDAAAPGTPGPVGRRGGGLVGRRLLEAYPAVAGTEPWRGLAGTLATGVPYESGPPPRGRVAGASPWESRTVRAARLGGRLVVSWTRHDASGSGACRRMERLAGLGRMEWDVRTGGAAWSEQAYRVFGRDPAEAPPDWEGLASCVVPEDAQRLAAAARRLLREGLPLDGTFRVMTPSGVRHLRLVAEVATGAEGTAVEVHALCQDLTALRRTEQALAESEREVLAQQDLLAAERELASRLQDALLPRQDGPLAVAGLRAEASYLPAQTGLSVGGDWYSAVGLPDGDGLFAIGDVAGHGIDAVATMAQLRFTAKGMVVTGSPLPDALARLNALLLHAPEGRHPTATLVLARYRPQDRTMTWVQAGHLPPLLVRGGRAGYLARPAGIVLGAGPDASYEERRLAVLPGDHLLLYTDGLVERPGEDLAAGLDRLARLAAVAVRGAAGAERLTVRLADALSPVRRDDVCLLHLTLPDDGV</sequence>
<dbReference type="InterPro" id="IPR036457">
    <property type="entry name" value="PPM-type-like_dom_sf"/>
</dbReference>
<dbReference type="RefSeq" id="WP_168440236.1">
    <property type="nucleotide sequence ID" value="NZ_JAAXOU010000259.1"/>
</dbReference>
<name>A0AA44DFS2_STRE0</name>
<dbReference type="PROSITE" id="PS50921">
    <property type="entry name" value="ANTAR"/>
    <property type="match status" value="1"/>
</dbReference>
<keyword evidence="2" id="KW-0175">Coiled coil</keyword>
<evidence type="ECO:0000256" key="2">
    <source>
        <dbReference type="SAM" id="Coils"/>
    </source>
</evidence>
<gene>
    <name evidence="4" type="ORF">HGA06_18190</name>
</gene>
<organism evidence="4 5">
    <name type="scientific">Streptomyces somaliensis (strain ATCC 33201 / DSM 40738 / JCM 12659 / KCTC 9044 / NCTC 11332 / NRRL B-12077 / IP 733)</name>
    <dbReference type="NCBI Taxonomy" id="1134445"/>
    <lineage>
        <taxon>Bacteria</taxon>
        <taxon>Bacillati</taxon>
        <taxon>Actinomycetota</taxon>
        <taxon>Actinomycetes</taxon>
        <taxon>Kitasatosporales</taxon>
        <taxon>Streptomycetaceae</taxon>
        <taxon>Streptomyces</taxon>
    </lineage>
</organism>
<dbReference type="Gene3D" id="3.60.40.10">
    <property type="entry name" value="PPM-type phosphatase domain"/>
    <property type="match status" value="1"/>
</dbReference>
<dbReference type="Gene3D" id="3.30.450.20">
    <property type="entry name" value="PAS domain"/>
    <property type="match status" value="1"/>
</dbReference>
<dbReference type="SMART" id="SM00331">
    <property type="entry name" value="PP2C_SIG"/>
    <property type="match status" value="1"/>
</dbReference>
<dbReference type="Proteomes" id="UP000570003">
    <property type="component" value="Unassembled WGS sequence"/>
</dbReference>
<dbReference type="AlphaFoldDB" id="A0AA44DFS2"/>
<dbReference type="SUPFAM" id="SSF81606">
    <property type="entry name" value="PP2C-like"/>
    <property type="match status" value="1"/>
</dbReference>
<evidence type="ECO:0000259" key="3">
    <source>
        <dbReference type="PROSITE" id="PS50921"/>
    </source>
</evidence>
<proteinExistence type="predicted"/>
<dbReference type="SUPFAM" id="SSF55785">
    <property type="entry name" value="PYP-like sensor domain (PAS domain)"/>
    <property type="match status" value="1"/>
</dbReference>
<dbReference type="PANTHER" id="PTHR43156">
    <property type="entry name" value="STAGE II SPORULATION PROTEIN E-RELATED"/>
    <property type="match status" value="1"/>
</dbReference>
<feature type="coiled-coil region" evidence="2">
    <location>
        <begin position="15"/>
        <end position="42"/>
    </location>
</feature>
<feature type="domain" description="ANTAR" evidence="3">
    <location>
        <begin position="22"/>
        <end position="83"/>
    </location>
</feature>
<dbReference type="PANTHER" id="PTHR43156:SF2">
    <property type="entry name" value="STAGE II SPORULATION PROTEIN E"/>
    <property type="match status" value="1"/>
</dbReference>
<protein>
    <submittedName>
        <fullName evidence="4">SpoIIE family protein phosphatase</fullName>
    </submittedName>
</protein>
<dbReference type="InterPro" id="IPR052016">
    <property type="entry name" value="Bact_Sigma-Reg"/>
</dbReference>
<keyword evidence="1" id="KW-0378">Hydrolase</keyword>
<dbReference type="InterPro" id="IPR035965">
    <property type="entry name" value="PAS-like_dom_sf"/>
</dbReference>
<dbReference type="Pfam" id="PF08447">
    <property type="entry name" value="PAS_3"/>
    <property type="match status" value="1"/>
</dbReference>
<accession>A0AA44DFS2</accession>
<dbReference type="InterPro" id="IPR005561">
    <property type="entry name" value="ANTAR"/>
</dbReference>
<evidence type="ECO:0000256" key="1">
    <source>
        <dbReference type="ARBA" id="ARBA00022801"/>
    </source>
</evidence>
<dbReference type="InterPro" id="IPR001932">
    <property type="entry name" value="PPM-type_phosphatase-like_dom"/>
</dbReference>